<dbReference type="Proteomes" id="UP001304650">
    <property type="component" value="Chromosome"/>
</dbReference>
<dbReference type="Pfam" id="PF02311">
    <property type="entry name" value="AraC_binding"/>
    <property type="match status" value="1"/>
</dbReference>
<feature type="domain" description="HTH araC/xylS-type" evidence="4">
    <location>
        <begin position="198"/>
        <end position="296"/>
    </location>
</feature>
<gene>
    <name evidence="5" type="ORF">MJB10_08435</name>
</gene>
<dbReference type="KEGG" id="proo:MJB10_08435"/>
<name>A0AA96LT94_9BACL</name>
<evidence type="ECO:0000313" key="6">
    <source>
        <dbReference type="Proteomes" id="UP001304650"/>
    </source>
</evidence>
<dbReference type="RefSeq" id="WP_314803446.1">
    <property type="nucleotide sequence ID" value="NZ_CP130319.1"/>
</dbReference>
<evidence type="ECO:0000259" key="4">
    <source>
        <dbReference type="PROSITE" id="PS01124"/>
    </source>
</evidence>
<dbReference type="Gene3D" id="2.60.120.10">
    <property type="entry name" value="Jelly Rolls"/>
    <property type="match status" value="1"/>
</dbReference>
<protein>
    <submittedName>
        <fullName evidence="5">AraC family transcriptional regulator</fullName>
    </submittedName>
</protein>
<accession>A0AA96LT94</accession>
<dbReference type="PRINTS" id="PR00032">
    <property type="entry name" value="HTHARAC"/>
</dbReference>
<keyword evidence="6" id="KW-1185">Reference proteome</keyword>
<dbReference type="AlphaFoldDB" id="A0AA96LT94"/>
<keyword evidence="2" id="KW-0238">DNA-binding</keyword>
<dbReference type="PANTHER" id="PTHR43280:SF28">
    <property type="entry name" value="HTH-TYPE TRANSCRIPTIONAL ACTIVATOR RHAS"/>
    <property type="match status" value="1"/>
</dbReference>
<evidence type="ECO:0000256" key="3">
    <source>
        <dbReference type="ARBA" id="ARBA00023163"/>
    </source>
</evidence>
<dbReference type="InterPro" id="IPR018060">
    <property type="entry name" value="HTH_AraC"/>
</dbReference>
<evidence type="ECO:0000256" key="1">
    <source>
        <dbReference type="ARBA" id="ARBA00023015"/>
    </source>
</evidence>
<dbReference type="PANTHER" id="PTHR43280">
    <property type="entry name" value="ARAC-FAMILY TRANSCRIPTIONAL REGULATOR"/>
    <property type="match status" value="1"/>
</dbReference>
<evidence type="ECO:0000313" key="5">
    <source>
        <dbReference type="EMBL" id="WNR46106.1"/>
    </source>
</evidence>
<reference evidence="5" key="1">
    <citation type="submission" date="2022-02" db="EMBL/GenBank/DDBJ databases">
        <title>Paenibacillus sp. MBLB1832 Whole Genome Shotgun Sequencing.</title>
        <authorList>
            <person name="Hwang C.Y."/>
            <person name="Cho E.-S."/>
            <person name="Seo M.-J."/>
        </authorList>
    </citation>
    <scope>NUCLEOTIDE SEQUENCE</scope>
    <source>
        <strain evidence="5">MBLB1832</strain>
    </source>
</reference>
<dbReference type="InterPro" id="IPR014710">
    <property type="entry name" value="RmlC-like_jellyroll"/>
</dbReference>
<dbReference type="InterPro" id="IPR003313">
    <property type="entry name" value="AraC-bd"/>
</dbReference>
<dbReference type="InterPro" id="IPR037923">
    <property type="entry name" value="HTH-like"/>
</dbReference>
<sequence length="298" mass="34921">MQSFPIYPYKDMLDEDFPFKIEVRSPAYMNHALHAHEHLQLCYMLSGSCLHWVGEQSYILMKGDLISIPPCQEHRLEVRDSMDYVMIQVDFMPHAINESLRDLSQMQTFLDFAYIRPLIAKDNLIPKMSLNPPAQSSVEAVLNTILAEWEEQEEGFRLAIKAELLKLLVIIGRQFTRFALLQDQHEQHQVLLHRKALFQAISYMEKNFSEDLRLEDIASIALMSPSYFSYMLKLMKGKTYIELLTELRVQKAIELLRNSDLTVTEIALQVGYNHISHFNRTFKKFTHLTPGYFRKHHI</sequence>
<dbReference type="InterPro" id="IPR020449">
    <property type="entry name" value="Tscrpt_reg_AraC-type_HTH"/>
</dbReference>
<dbReference type="Pfam" id="PF12833">
    <property type="entry name" value="HTH_18"/>
    <property type="match status" value="1"/>
</dbReference>
<dbReference type="InterPro" id="IPR009057">
    <property type="entry name" value="Homeodomain-like_sf"/>
</dbReference>
<organism evidence="5 6">
    <name type="scientific">Paenibacillus roseopurpureus</name>
    <dbReference type="NCBI Taxonomy" id="2918901"/>
    <lineage>
        <taxon>Bacteria</taxon>
        <taxon>Bacillati</taxon>
        <taxon>Bacillota</taxon>
        <taxon>Bacilli</taxon>
        <taxon>Bacillales</taxon>
        <taxon>Paenibacillaceae</taxon>
        <taxon>Paenibacillus</taxon>
    </lineage>
</organism>
<dbReference type="SMART" id="SM00342">
    <property type="entry name" value="HTH_ARAC"/>
    <property type="match status" value="1"/>
</dbReference>
<dbReference type="GO" id="GO:0003700">
    <property type="term" value="F:DNA-binding transcription factor activity"/>
    <property type="evidence" value="ECO:0007669"/>
    <property type="project" value="InterPro"/>
</dbReference>
<evidence type="ECO:0000256" key="2">
    <source>
        <dbReference type="ARBA" id="ARBA00023125"/>
    </source>
</evidence>
<dbReference type="Gene3D" id="1.10.10.60">
    <property type="entry name" value="Homeodomain-like"/>
    <property type="match status" value="2"/>
</dbReference>
<dbReference type="SUPFAM" id="SSF51215">
    <property type="entry name" value="Regulatory protein AraC"/>
    <property type="match status" value="1"/>
</dbReference>
<dbReference type="EMBL" id="CP130319">
    <property type="protein sequence ID" value="WNR46106.1"/>
    <property type="molecule type" value="Genomic_DNA"/>
</dbReference>
<proteinExistence type="predicted"/>
<keyword evidence="3" id="KW-0804">Transcription</keyword>
<dbReference type="PROSITE" id="PS01124">
    <property type="entry name" value="HTH_ARAC_FAMILY_2"/>
    <property type="match status" value="1"/>
</dbReference>
<dbReference type="SUPFAM" id="SSF46689">
    <property type="entry name" value="Homeodomain-like"/>
    <property type="match status" value="2"/>
</dbReference>
<dbReference type="GO" id="GO:0043565">
    <property type="term" value="F:sequence-specific DNA binding"/>
    <property type="evidence" value="ECO:0007669"/>
    <property type="project" value="InterPro"/>
</dbReference>
<keyword evidence="1" id="KW-0805">Transcription regulation</keyword>